<feature type="transmembrane region" description="Helical" evidence="7">
    <location>
        <begin position="127"/>
        <end position="145"/>
    </location>
</feature>
<feature type="transmembrane region" description="Helical" evidence="7">
    <location>
        <begin position="245"/>
        <end position="273"/>
    </location>
</feature>
<dbReference type="GO" id="GO:0008963">
    <property type="term" value="F:phospho-N-acetylmuramoyl-pentapeptide-transferase activity"/>
    <property type="evidence" value="ECO:0007669"/>
    <property type="project" value="UniProtKB-UniRule"/>
</dbReference>
<reference evidence="10" key="2">
    <citation type="journal article" date="2021" name="PeerJ">
        <title>Extensive microbial diversity within the chicken gut microbiome revealed by metagenomics and culture.</title>
        <authorList>
            <person name="Gilroy R."/>
            <person name="Ravi A."/>
            <person name="Getino M."/>
            <person name="Pursley I."/>
            <person name="Horton D.L."/>
            <person name="Alikhan N.F."/>
            <person name="Baker D."/>
            <person name="Gharbi K."/>
            <person name="Hall N."/>
            <person name="Watson M."/>
            <person name="Adriaenssens E.M."/>
            <person name="Foster-Nyarko E."/>
            <person name="Jarju S."/>
            <person name="Secka A."/>
            <person name="Antonio M."/>
            <person name="Oren A."/>
            <person name="Chaudhuri R.R."/>
            <person name="La Ragione R."/>
            <person name="Hildebrand F."/>
            <person name="Pallen M.J."/>
        </authorList>
    </citation>
    <scope>NUCLEOTIDE SEQUENCE</scope>
    <source>
        <strain evidence="10">CHK199-13235</strain>
    </source>
</reference>
<dbReference type="PANTHER" id="PTHR22926">
    <property type="entry name" value="PHOSPHO-N-ACETYLMURAMOYL-PENTAPEPTIDE-TRANSFERASE"/>
    <property type="match status" value="1"/>
</dbReference>
<feature type="transmembrane region" description="Helical" evidence="7">
    <location>
        <begin position="214"/>
        <end position="233"/>
    </location>
</feature>
<comment type="similarity">
    <text evidence="2 7">Belongs to the glycosyltransferase 4 family. MraY subfamily.</text>
</comment>
<sequence length="334" mass="35356">MESISCFGAALAAFAVGAVTGKFLIPFLRKIKFGQTIKEIGPTWHKNKQGTPNMGGFIFIAGSVVGILLGYLIYMAGTESGNMDTVGSVKLFAGLGMALGCGFIGFLDDYIKDVKKQNLGLRAKQKLILQLVVAVAYLAAIYLAGDTSTVVILPFIGQLDLGIFYYILAILFILFISNAVNLTDGIDGLAGSVTFIVCLAALVMSGILQISGMGIYAAALAGGLLGFLIYNFYPAKVFMGDTGSMFLGGSVLALGFGLNLPVLILAFGIIYVVEALSVILQVISFQTTGKRIFKMSPIHHHFEMCGWSEKKIVGVFSLVTVLGCAVSVIAVLNI</sequence>
<evidence type="ECO:0000256" key="4">
    <source>
        <dbReference type="ARBA" id="ARBA00022692"/>
    </source>
</evidence>
<feature type="transmembrane region" description="Helical" evidence="7">
    <location>
        <begin position="56"/>
        <end position="77"/>
    </location>
</feature>
<evidence type="ECO:0000256" key="7">
    <source>
        <dbReference type="HAMAP-Rule" id="MF_00038"/>
    </source>
</evidence>
<dbReference type="CDD" id="cd06852">
    <property type="entry name" value="GT_MraY"/>
    <property type="match status" value="1"/>
</dbReference>
<proteinExistence type="inferred from homology"/>
<comment type="caution">
    <text evidence="10">The sequence shown here is derived from an EMBL/GenBank/DDBJ whole genome shotgun (WGS) entry which is preliminary data.</text>
</comment>
<evidence type="ECO:0000256" key="2">
    <source>
        <dbReference type="ARBA" id="ARBA00005583"/>
    </source>
</evidence>
<dbReference type="Proteomes" id="UP000824002">
    <property type="component" value="Unassembled WGS sequence"/>
</dbReference>
<keyword evidence="7 9" id="KW-0460">Magnesium</keyword>
<organism evidence="10 11">
    <name type="scientific">Candidatus Merdivicinus excrementipullorum</name>
    <dbReference type="NCBI Taxonomy" id="2840867"/>
    <lineage>
        <taxon>Bacteria</taxon>
        <taxon>Bacillati</taxon>
        <taxon>Bacillota</taxon>
        <taxon>Clostridia</taxon>
        <taxon>Eubacteriales</taxon>
        <taxon>Oscillospiraceae</taxon>
        <taxon>Oscillospiraceae incertae sedis</taxon>
        <taxon>Candidatus Merdivicinus</taxon>
    </lineage>
</organism>
<feature type="transmembrane region" description="Helical" evidence="7">
    <location>
        <begin position="89"/>
        <end position="107"/>
    </location>
</feature>
<dbReference type="GO" id="GO:0046872">
    <property type="term" value="F:metal ion binding"/>
    <property type="evidence" value="ECO:0007669"/>
    <property type="project" value="UniProtKB-KW"/>
</dbReference>
<feature type="transmembrane region" description="Helical" evidence="7">
    <location>
        <begin position="188"/>
        <end position="208"/>
    </location>
</feature>
<evidence type="ECO:0000256" key="1">
    <source>
        <dbReference type="ARBA" id="ARBA00004141"/>
    </source>
</evidence>
<dbReference type="GO" id="GO:0071555">
    <property type="term" value="P:cell wall organization"/>
    <property type="evidence" value="ECO:0007669"/>
    <property type="project" value="UniProtKB-KW"/>
</dbReference>
<evidence type="ECO:0000313" key="10">
    <source>
        <dbReference type="EMBL" id="HIS77328.1"/>
    </source>
</evidence>
<keyword evidence="7" id="KW-0132">Cell division</keyword>
<keyword evidence="4 7" id="KW-0812">Transmembrane</keyword>
<name>A0A9D1FPS4_9FIRM</name>
<feature type="binding site" evidence="9">
    <location>
        <position position="241"/>
    </location>
    <ligand>
        <name>Mg(2+)</name>
        <dbReference type="ChEBI" id="CHEBI:18420"/>
    </ligand>
</feature>
<dbReference type="PROSITE" id="PS01348">
    <property type="entry name" value="MRAY_2"/>
    <property type="match status" value="1"/>
</dbReference>
<comment type="pathway">
    <text evidence="7">Cell wall biogenesis; peptidoglycan biosynthesis.</text>
</comment>
<dbReference type="GO" id="GO:0008360">
    <property type="term" value="P:regulation of cell shape"/>
    <property type="evidence" value="ECO:0007669"/>
    <property type="project" value="UniProtKB-KW"/>
</dbReference>
<dbReference type="GO" id="GO:0005886">
    <property type="term" value="C:plasma membrane"/>
    <property type="evidence" value="ECO:0007669"/>
    <property type="project" value="UniProtKB-SubCell"/>
</dbReference>
<dbReference type="PANTHER" id="PTHR22926:SF5">
    <property type="entry name" value="PHOSPHO-N-ACETYLMURAMOYL-PENTAPEPTIDE-TRANSFERASE HOMOLOG"/>
    <property type="match status" value="1"/>
</dbReference>
<evidence type="ECO:0000256" key="5">
    <source>
        <dbReference type="ARBA" id="ARBA00022989"/>
    </source>
</evidence>
<keyword evidence="3 7" id="KW-0808">Transferase</keyword>
<keyword evidence="7" id="KW-1003">Cell membrane</keyword>
<dbReference type="GO" id="GO:0051301">
    <property type="term" value="P:cell division"/>
    <property type="evidence" value="ECO:0007669"/>
    <property type="project" value="UniProtKB-KW"/>
</dbReference>
<protein>
    <recommendedName>
        <fullName evidence="7 8">Phospho-N-acetylmuramoyl-pentapeptide-transferase</fullName>
        <ecNumber evidence="7 8">2.7.8.13</ecNumber>
    </recommendedName>
    <alternativeName>
        <fullName evidence="7">UDP-MurNAc-pentapeptide phosphotransferase</fullName>
    </alternativeName>
</protein>
<comment type="function">
    <text evidence="7">Catalyzes the initial step of the lipid cycle reactions in the biosynthesis of the cell wall peptidoglycan: transfers peptidoglycan precursor phospho-MurNAc-pentapeptide from UDP-MurNAc-pentapeptide onto the lipid carrier undecaprenyl phosphate, yielding undecaprenyl-pyrophosphoryl-MurNAc-pentapeptide, known as lipid I.</text>
</comment>
<keyword evidence="7" id="KW-0573">Peptidoglycan synthesis</keyword>
<dbReference type="NCBIfam" id="TIGR00445">
    <property type="entry name" value="mraY"/>
    <property type="match status" value="1"/>
</dbReference>
<comment type="catalytic activity">
    <reaction evidence="7">
        <text>UDP-N-acetyl-alpha-D-muramoyl-L-alanyl-gamma-D-glutamyl-meso-2,6-diaminopimeloyl-D-alanyl-D-alanine + di-trans,octa-cis-undecaprenyl phosphate = di-trans,octa-cis-undecaprenyl diphospho-N-acetyl-alpha-D-muramoyl-L-alanyl-D-glutamyl-meso-2,6-diaminopimeloyl-D-alanyl-D-alanine + UMP</text>
        <dbReference type="Rhea" id="RHEA:28386"/>
        <dbReference type="ChEBI" id="CHEBI:57865"/>
        <dbReference type="ChEBI" id="CHEBI:60392"/>
        <dbReference type="ChEBI" id="CHEBI:61386"/>
        <dbReference type="ChEBI" id="CHEBI:61387"/>
        <dbReference type="EC" id="2.7.8.13"/>
    </reaction>
</comment>
<evidence type="ECO:0000256" key="9">
    <source>
        <dbReference type="PIRSR" id="PIRSR600715-1"/>
    </source>
</evidence>
<feature type="transmembrane region" description="Helical" evidence="7">
    <location>
        <begin position="6"/>
        <end position="28"/>
    </location>
</feature>
<keyword evidence="7" id="KW-0133">Cell shape</keyword>
<dbReference type="InterPro" id="IPR000715">
    <property type="entry name" value="Glycosyl_transferase_4"/>
</dbReference>
<dbReference type="EC" id="2.7.8.13" evidence="7 8"/>
<dbReference type="Pfam" id="PF00953">
    <property type="entry name" value="Glycos_transf_4"/>
    <property type="match status" value="1"/>
</dbReference>
<dbReference type="InterPro" id="IPR003524">
    <property type="entry name" value="PNAcMuramoyl-5peptid_Trfase"/>
</dbReference>
<dbReference type="GO" id="GO:0009252">
    <property type="term" value="P:peptidoglycan biosynthetic process"/>
    <property type="evidence" value="ECO:0007669"/>
    <property type="project" value="UniProtKB-UniRule"/>
</dbReference>
<accession>A0A9D1FPS4</accession>
<dbReference type="EMBL" id="DVJP01000073">
    <property type="protein sequence ID" value="HIS77328.1"/>
    <property type="molecule type" value="Genomic_DNA"/>
</dbReference>
<keyword evidence="7 9" id="KW-0479">Metal-binding</keyword>
<dbReference type="InterPro" id="IPR018480">
    <property type="entry name" value="PNAcMuramoyl-5peptid_Trfase_CS"/>
</dbReference>
<keyword evidence="7" id="KW-0131">Cell cycle</keyword>
<keyword evidence="6 7" id="KW-0472">Membrane</keyword>
<feature type="transmembrane region" description="Helical" evidence="7">
    <location>
        <begin position="312"/>
        <end position="332"/>
    </location>
</feature>
<keyword evidence="7" id="KW-0961">Cell wall biogenesis/degradation</keyword>
<feature type="binding site" evidence="9">
    <location>
        <position position="181"/>
    </location>
    <ligand>
        <name>Mg(2+)</name>
        <dbReference type="ChEBI" id="CHEBI:18420"/>
    </ligand>
</feature>
<comment type="cofactor">
    <cofactor evidence="7 9">
        <name>Mg(2+)</name>
        <dbReference type="ChEBI" id="CHEBI:18420"/>
    </cofactor>
</comment>
<reference evidence="10" key="1">
    <citation type="submission" date="2020-10" db="EMBL/GenBank/DDBJ databases">
        <authorList>
            <person name="Gilroy R."/>
        </authorList>
    </citation>
    <scope>NUCLEOTIDE SEQUENCE</scope>
    <source>
        <strain evidence="10">CHK199-13235</strain>
    </source>
</reference>
<gene>
    <name evidence="7" type="primary">mraY</name>
    <name evidence="10" type="ORF">IAB51_11080</name>
</gene>
<evidence type="ECO:0000256" key="3">
    <source>
        <dbReference type="ARBA" id="ARBA00022679"/>
    </source>
</evidence>
<dbReference type="HAMAP" id="MF_00038">
    <property type="entry name" value="MraY"/>
    <property type="match status" value="1"/>
</dbReference>
<evidence type="ECO:0000313" key="11">
    <source>
        <dbReference type="Proteomes" id="UP000824002"/>
    </source>
</evidence>
<dbReference type="AlphaFoldDB" id="A0A9D1FPS4"/>
<comment type="subcellular location">
    <subcellularLocation>
        <location evidence="7">Cell membrane</location>
        <topology evidence="7">Multi-pass membrane protein</topology>
    </subcellularLocation>
    <subcellularLocation>
        <location evidence="1">Membrane</location>
        <topology evidence="1">Multi-pass membrane protein</topology>
    </subcellularLocation>
</comment>
<keyword evidence="5 7" id="KW-1133">Transmembrane helix</keyword>
<feature type="transmembrane region" description="Helical" evidence="7">
    <location>
        <begin position="151"/>
        <end position="176"/>
    </location>
</feature>
<evidence type="ECO:0000256" key="6">
    <source>
        <dbReference type="ARBA" id="ARBA00023136"/>
    </source>
</evidence>
<evidence type="ECO:0000256" key="8">
    <source>
        <dbReference type="NCBIfam" id="TIGR00445"/>
    </source>
</evidence>